<dbReference type="EMBL" id="JACMRX010000004">
    <property type="protein sequence ID" value="KAF7991068.1"/>
    <property type="molecule type" value="Genomic_DNA"/>
</dbReference>
<sequence>MESTITRDAFLKLKPCCDEFMKIPNEKTAVNVVECIKKLADSSINDLFEYICYPIIIHLQKSAINKDVKLHIINVLKTTLNKSVINDTGFFGKLYSILMIQIYDNNEKTNLITGHEELKLSVMQCLKLLFRKSSRQVIMSLYSREYAAKLSQSIALCLAIANHEKYLLLRIEAIEALMTISYVHDEALSDVIIKNKAADIMMLFLPGIVKTLQDITQGSDVQNHKITQIALRALGRIVTLVMEDSHDKKIISQGLPTLSSINCQDNDNDDPLGIKLKRNNNDVLKKHIETSIRDEKFFKAAAEKLKNPLNELANLTKHDNSNVRLELVSTLDLFLTKTTHNMNPCFSEFIEIIITLSEDDSDDVKNSSRNLLNKITKLIMNNYDMRTIIEMLEENFYKLLTKLPRLIRRSNDSTQLSYLNKVGGYLRLLGKERLPKILISISHLRKLILSLVYIVEFDCSDVTVLEDNQIRTIEDMTYLTNRSWKQFKFLRDKITQDKFLLICKYLCEMGDLTILIDSIIELISDTPRYSKELTFLLNCILQFDKNPSISLYQQVIDYYTDNEYWYLSLQVDDDTPLVNVQSNIIQTCLLTEGLGIISTTLKHKYQKFLLKTLYIIIERAGSGHGLISLVGLQSLEKISQSQGHNDISNLLRENVDYVSYHVTIKLRKVEKYPGVLDVVTIVMKYSTLDFLPCLKEIVEDALTQLAINFKQKNSYSLLKVLNTFVICIRQLVLNNENDNKLFDDKIDDKAEIVIKDLLNYYEAKKNSQDIDNDDLGGTIEDIQREIDEHKNDNYDYENIEEEKKEPPTYVKLIEDVLKRCLHFLPSKDIPNTLLAMQTLDEGLHILANWNDQLLPIVHELWHPLVDRFKESNILITNRAWQLLVTLAKLSQDFIRSRTLKQVLPSISKFLKTSAIESYKKNIKNPYKFTQMFKLQRQILLQFPMIASDLKIHEKELWDWLDISEAYLSDQQHPELQDYCINMYKNIANINSDIVWVKCLSIINIKIKNIPSNSTLKLSDLKIDNNCKNEYSNNIYKIINYVHEITYKNSGYIASIGG</sequence>
<dbReference type="AlphaFoldDB" id="A0A835CRB5"/>
<name>A0A835CRB5_APHGI</name>
<keyword evidence="5" id="KW-1185">Reference proteome</keyword>
<organism evidence="4 5">
    <name type="scientific">Aphidius gifuensis</name>
    <name type="common">Parasitoid wasp</name>
    <dbReference type="NCBI Taxonomy" id="684658"/>
    <lineage>
        <taxon>Eukaryota</taxon>
        <taxon>Metazoa</taxon>
        <taxon>Ecdysozoa</taxon>
        <taxon>Arthropoda</taxon>
        <taxon>Hexapoda</taxon>
        <taxon>Insecta</taxon>
        <taxon>Pterygota</taxon>
        <taxon>Neoptera</taxon>
        <taxon>Endopterygota</taxon>
        <taxon>Hymenoptera</taxon>
        <taxon>Apocrita</taxon>
        <taxon>Ichneumonoidea</taxon>
        <taxon>Braconidae</taxon>
        <taxon>Aphidiinae</taxon>
        <taxon>Aphidius</taxon>
    </lineage>
</organism>
<reference evidence="4 5" key="1">
    <citation type="submission" date="2020-08" db="EMBL/GenBank/DDBJ databases">
        <title>Aphidius gifuensis genome sequencing and assembly.</title>
        <authorList>
            <person name="Du Z."/>
        </authorList>
    </citation>
    <scope>NUCLEOTIDE SEQUENCE [LARGE SCALE GENOMIC DNA]</scope>
    <source>
        <strain evidence="4">YNYX2018</strain>
        <tissue evidence="4">Adults</tissue>
    </source>
</reference>
<evidence type="ECO:0000313" key="4">
    <source>
        <dbReference type="EMBL" id="KAF7991068.1"/>
    </source>
</evidence>
<dbReference type="PANTHER" id="PTHR18460:SF3">
    <property type="entry name" value="TELO2-INTERACTING PROTEIN 1 HOMOLOG"/>
    <property type="match status" value="1"/>
</dbReference>
<evidence type="ECO:0000256" key="1">
    <source>
        <dbReference type="SAM" id="Coils"/>
    </source>
</evidence>
<dbReference type="OrthoDB" id="49511at2759"/>
<evidence type="ECO:0000313" key="5">
    <source>
        <dbReference type="Proteomes" id="UP000639338"/>
    </source>
</evidence>
<accession>A0A835CRB5</accession>
<feature type="domain" description="TTI1 C-terminal TPR" evidence="3">
    <location>
        <begin position="720"/>
        <end position="995"/>
    </location>
</feature>
<dbReference type="PANTHER" id="PTHR18460">
    <property type="entry name" value="TEL2 INTERACTING PROTEIN 1 TTI1 FAMILY MEMBER"/>
    <property type="match status" value="1"/>
</dbReference>
<dbReference type="SUPFAM" id="SSF48371">
    <property type="entry name" value="ARM repeat"/>
    <property type="match status" value="1"/>
</dbReference>
<protein>
    <submittedName>
        <fullName evidence="4">Uncharacterized protein</fullName>
    </submittedName>
</protein>
<dbReference type="InterPro" id="IPR057567">
    <property type="entry name" value="TPR_TTI1_C"/>
</dbReference>
<dbReference type="InterPro" id="IPR052587">
    <property type="entry name" value="TELO2-interacting_protein_1"/>
</dbReference>
<dbReference type="Pfam" id="PF24173">
    <property type="entry name" value="TPR_TTI1_N"/>
    <property type="match status" value="1"/>
</dbReference>
<comment type="caution">
    <text evidence="4">The sequence shown here is derived from an EMBL/GenBank/DDBJ whole genome shotgun (WGS) entry which is preliminary data.</text>
</comment>
<dbReference type="Pfam" id="PF24181">
    <property type="entry name" value="TPR_TTI1_C"/>
    <property type="match status" value="1"/>
</dbReference>
<dbReference type="GO" id="GO:0005737">
    <property type="term" value="C:cytoplasm"/>
    <property type="evidence" value="ECO:0007669"/>
    <property type="project" value="TreeGrafter"/>
</dbReference>
<feature type="coiled-coil region" evidence="1">
    <location>
        <begin position="772"/>
        <end position="799"/>
    </location>
</feature>
<dbReference type="Pfam" id="PF21547">
    <property type="entry name" value="TTI1"/>
    <property type="match status" value="1"/>
</dbReference>
<feature type="domain" description="TTI1 N-terminal TPR" evidence="2">
    <location>
        <begin position="10"/>
        <end position="360"/>
    </location>
</feature>
<proteinExistence type="predicted"/>
<dbReference type="InterPro" id="IPR011989">
    <property type="entry name" value="ARM-like"/>
</dbReference>
<dbReference type="InterPro" id="IPR057566">
    <property type="entry name" value="TPR_TTI1_N"/>
</dbReference>
<dbReference type="Pfam" id="PF24176">
    <property type="entry name" value="TPR_TTI1_2nd"/>
    <property type="match status" value="1"/>
</dbReference>
<dbReference type="InterPro" id="IPR016024">
    <property type="entry name" value="ARM-type_fold"/>
</dbReference>
<dbReference type="Proteomes" id="UP000639338">
    <property type="component" value="Unassembled WGS sequence"/>
</dbReference>
<dbReference type="Gene3D" id="1.25.10.10">
    <property type="entry name" value="Leucine-rich Repeat Variant"/>
    <property type="match status" value="1"/>
</dbReference>
<evidence type="ECO:0000259" key="3">
    <source>
        <dbReference type="Pfam" id="PF24181"/>
    </source>
</evidence>
<gene>
    <name evidence="4" type="ORF">HCN44_002630</name>
</gene>
<evidence type="ECO:0000259" key="2">
    <source>
        <dbReference type="Pfam" id="PF24173"/>
    </source>
</evidence>
<keyword evidence="1" id="KW-0175">Coiled coil</keyword>
<dbReference type="InterPro" id="IPR049362">
    <property type="entry name" value="TTI1_rpt"/>
</dbReference>